<evidence type="ECO:0000313" key="8">
    <source>
        <dbReference type="Proteomes" id="UP000316292"/>
    </source>
</evidence>
<sequence>MNRKLKTLLLPALAAAVMLATLAGAPVPGVHASPAATNLTGAGATFPYPLYSKWFDMYHQATGIEINYQSIGSGGGIQQLKNGTVDFGASDAPLTDAKLKEMPRRVFHYPTVAGAVVLAYNLPSLKEPLHLTSDVVAGIYMGKITTWNDKRIAAVNPGIELPAAPILPVHRSDGSGTSYIFTTYLSAVNGPWKEMVGANTSVSWPAGIGGKGNEGVSGLVRQTQGAIGYVELAYAKQNHLPVAHVRNRSGQFIEPTLASTTAAAEGASPLLAKDVRTPIVNSPAAAAYPICGLTYILIYQDQKDPGKGHALAGFLRWAMQEGQEVAATLDYARLPQAVVKVNEGNLGKITVAGKPLLADR</sequence>
<dbReference type="PANTHER" id="PTHR42996">
    <property type="entry name" value="PHOSPHATE-BINDING PROTEIN PSTS"/>
    <property type="match status" value="1"/>
</dbReference>
<feature type="chain" id="PRO_5021864835" description="Phosphate-binding protein" evidence="5">
    <location>
        <begin position="26"/>
        <end position="360"/>
    </location>
</feature>
<feature type="domain" description="PBP" evidence="6">
    <location>
        <begin position="32"/>
        <end position="319"/>
    </location>
</feature>
<dbReference type="Pfam" id="PF12849">
    <property type="entry name" value="PBP_like_2"/>
    <property type="match status" value="1"/>
</dbReference>
<keyword evidence="3 4" id="KW-0592">Phosphate transport</keyword>
<keyword evidence="2 4" id="KW-0813">Transport</keyword>
<dbReference type="PANTHER" id="PTHR42996:SF1">
    <property type="entry name" value="PHOSPHATE-BINDING PROTEIN PSTS"/>
    <property type="match status" value="1"/>
</dbReference>
<comment type="caution">
    <text evidence="7">The sequence shown here is derived from an EMBL/GenBank/DDBJ whole genome shotgun (WGS) entry which is preliminary data.</text>
</comment>
<reference evidence="7 8" key="1">
    <citation type="journal article" date="2019" name="Nat. Microbiol.">
        <title>Mediterranean grassland soil C-N compound turnover is dependent on rainfall and depth, and is mediated by genomically divergent microorganisms.</title>
        <authorList>
            <person name="Diamond S."/>
            <person name="Andeer P.F."/>
            <person name="Li Z."/>
            <person name="Crits-Christoph A."/>
            <person name="Burstein D."/>
            <person name="Anantharaman K."/>
            <person name="Lane K.R."/>
            <person name="Thomas B.C."/>
            <person name="Pan C."/>
            <person name="Northen T.R."/>
            <person name="Banfield J.F."/>
        </authorList>
    </citation>
    <scope>NUCLEOTIDE SEQUENCE [LARGE SCALE GENOMIC DNA]</scope>
    <source>
        <strain evidence="7">WS_1</strain>
    </source>
</reference>
<dbReference type="Gene3D" id="3.40.190.10">
    <property type="entry name" value="Periplasmic binding protein-like II"/>
    <property type="match status" value="2"/>
</dbReference>
<name>A0A538S9B8_UNCEI</name>
<accession>A0A538S9B8</accession>
<evidence type="ECO:0000259" key="6">
    <source>
        <dbReference type="Pfam" id="PF12849"/>
    </source>
</evidence>
<organism evidence="7 8">
    <name type="scientific">Eiseniibacteriota bacterium</name>
    <dbReference type="NCBI Taxonomy" id="2212470"/>
    <lineage>
        <taxon>Bacteria</taxon>
        <taxon>Candidatus Eiseniibacteriota</taxon>
    </lineage>
</organism>
<dbReference type="Proteomes" id="UP000316292">
    <property type="component" value="Unassembled WGS sequence"/>
</dbReference>
<dbReference type="InterPro" id="IPR005673">
    <property type="entry name" value="ABC_phos-bd_PstS"/>
</dbReference>
<evidence type="ECO:0000256" key="4">
    <source>
        <dbReference type="PIRNR" id="PIRNR002756"/>
    </source>
</evidence>
<dbReference type="EMBL" id="VBOR01000091">
    <property type="protein sequence ID" value="TMQ47963.1"/>
    <property type="molecule type" value="Genomic_DNA"/>
</dbReference>
<dbReference type="CDD" id="cd13565">
    <property type="entry name" value="PBP2_PstS"/>
    <property type="match status" value="1"/>
</dbReference>
<feature type="signal peptide" evidence="5">
    <location>
        <begin position="1"/>
        <end position="25"/>
    </location>
</feature>
<proteinExistence type="inferred from homology"/>
<dbReference type="AlphaFoldDB" id="A0A538S9B8"/>
<comment type="similarity">
    <text evidence="1 4">Belongs to the PstS family.</text>
</comment>
<dbReference type="GO" id="GO:0035435">
    <property type="term" value="P:phosphate ion transmembrane transport"/>
    <property type="evidence" value="ECO:0007669"/>
    <property type="project" value="InterPro"/>
</dbReference>
<dbReference type="InterPro" id="IPR050962">
    <property type="entry name" value="Phosphate-bind_PstS"/>
</dbReference>
<evidence type="ECO:0000256" key="3">
    <source>
        <dbReference type="ARBA" id="ARBA00022592"/>
    </source>
</evidence>
<dbReference type="PIRSF" id="PIRSF002756">
    <property type="entry name" value="PstS"/>
    <property type="match status" value="1"/>
</dbReference>
<keyword evidence="5" id="KW-0732">Signal</keyword>
<dbReference type="InterPro" id="IPR024370">
    <property type="entry name" value="PBP_domain"/>
</dbReference>
<gene>
    <name evidence="7" type="primary">pstS</name>
    <name evidence="7" type="ORF">E6K71_08455</name>
</gene>
<protein>
    <recommendedName>
        <fullName evidence="4">Phosphate-binding protein</fullName>
    </recommendedName>
</protein>
<dbReference type="NCBIfam" id="TIGR00975">
    <property type="entry name" value="3a0107s03"/>
    <property type="match status" value="1"/>
</dbReference>
<dbReference type="SUPFAM" id="SSF53850">
    <property type="entry name" value="Periplasmic binding protein-like II"/>
    <property type="match status" value="1"/>
</dbReference>
<evidence type="ECO:0000256" key="5">
    <source>
        <dbReference type="SAM" id="SignalP"/>
    </source>
</evidence>
<evidence type="ECO:0000256" key="2">
    <source>
        <dbReference type="ARBA" id="ARBA00022448"/>
    </source>
</evidence>
<evidence type="ECO:0000256" key="1">
    <source>
        <dbReference type="ARBA" id="ARBA00008725"/>
    </source>
</evidence>
<dbReference type="GO" id="GO:0043190">
    <property type="term" value="C:ATP-binding cassette (ABC) transporter complex"/>
    <property type="evidence" value="ECO:0007669"/>
    <property type="project" value="InterPro"/>
</dbReference>
<dbReference type="GO" id="GO:0042301">
    <property type="term" value="F:phosphate ion binding"/>
    <property type="evidence" value="ECO:0007669"/>
    <property type="project" value="InterPro"/>
</dbReference>
<evidence type="ECO:0000313" key="7">
    <source>
        <dbReference type="EMBL" id="TMQ47963.1"/>
    </source>
</evidence>